<dbReference type="EMBL" id="JADFTS010000003">
    <property type="protein sequence ID" value="KAF9614070.1"/>
    <property type="molecule type" value="Genomic_DNA"/>
</dbReference>
<keyword evidence="2" id="KW-1185">Reference proteome</keyword>
<sequence>MYDGKQAKEGFVRLQTRTAILEAYHKSATQQARSEVKEIQCYAPSGNVIKISKDGAVQGILVLQDQELLSGTMEVNSCWLCLKE</sequence>
<evidence type="ECO:0000313" key="2">
    <source>
        <dbReference type="Proteomes" id="UP000631114"/>
    </source>
</evidence>
<accession>A0A835I9P5</accession>
<dbReference type="AlphaFoldDB" id="A0A835I9P5"/>
<protein>
    <submittedName>
        <fullName evidence="1">Uncharacterized protein</fullName>
    </submittedName>
</protein>
<organism evidence="1 2">
    <name type="scientific">Coptis chinensis</name>
    <dbReference type="NCBI Taxonomy" id="261450"/>
    <lineage>
        <taxon>Eukaryota</taxon>
        <taxon>Viridiplantae</taxon>
        <taxon>Streptophyta</taxon>
        <taxon>Embryophyta</taxon>
        <taxon>Tracheophyta</taxon>
        <taxon>Spermatophyta</taxon>
        <taxon>Magnoliopsida</taxon>
        <taxon>Ranunculales</taxon>
        <taxon>Ranunculaceae</taxon>
        <taxon>Coptidoideae</taxon>
        <taxon>Coptis</taxon>
    </lineage>
</organism>
<proteinExistence type="predicted"/>
<dbReference type="Proteomes" id="UP000631114">
    <property type="component" value="Unassembled WGS sequence"/>
</dbReference>
<gene>
    <name evidence="1" type="ORF">IFM89_014870</name>
</gene>
<comment type="caution">
    <text evidence="1">The sequence shown here is derived from an EMBL/GenBank/DDBJ whole genome shotgun (WGS) entry which is preliminary data.</text>
</comment>
<evidence type="ECO:0000313" key="1">
    <source>
        <dbReference type="EMBL" id="KAF9614070.1"/>
    </source>
</evidence>
<reference evidence="1 2" key="1">
    <citation type="submission" date="2020-10" db="EMBL/GenBank/DDBJ databases">
        <title>The Coptis chinensis genome and diversification of protoberbering-type alkaloids.</title>
        <authorList>
            <person name="Wang B."/>
            <person name="Shu S."/>
            <person name="Song C."/>
            <person name="Liu Y."/>
        </authorList>
    </citation>
    <scope>NUCLEOTIDE SEQUENCE [LARGE SCALE GENOMIC DNA]</scope>
    <source>
        <strain evidence="1">HL-2020</strain>
        <tissue evidence="1">Leaf</tissue>
    </source>
</reference>
<name>A0A835I9P5_9MAGN</name>